<evidence type="ECO:0000256" key="1">
    <source>
        <dbReference type="SAM" id="Phobius"/>
    </source>
</evidence>
<protein>
    <recommendedName>
        <fullName evidence="2">PH domain-containing protein</fullName>
    </recommendedName>
</protein>
<dbReference type="InterPro" id="IPR057446">
    <property type="entry name" value="PH_bac"/>
</dbReference>
<dbReference type="RefSeq" id="WP_196193867.1">
    <property type="nucleotide sequence ID" value="NZ_JADPRT010000004.1"/>
</dbReference>
<dbReference type="Pfam" id="PF25362">
    <property type="entry name" value="bPH_11"/>
    <property type="match status" value="1"/>
</dbReference>
<keyword evidence="1" id="KW-0472">Membrane</keyword>
<gene>
    <name evidence="3" type="ORF">I2501_11805</name>
</gene>
<reference evidence="3" key="1">
    <citation type="submission" date="2020-11" db="EMBL/GenBank/DDBJ databases">
        <title>Isolation and identification of active actinomycetes.</title>
        <authorList>
            <person name="Yu B."/>
        </authorList>
    </citation>
    <scope>NUCLEOTIDE SEQUENCE</scope>
    <source>
        <strain evidence="3">NEAU-YB345</strain>
    </source>
</reference>
<feature type="domain" description="PH" evidence="2">
    <location>
        <begin position="60"/>
        <end position="181"/>
    </location>
</feature>
<keyword evidence="1" id="KW-1133">Transmembrane helix</keyword>
<keyword evidence="1" id="KW-0812">Transmembrane</keyword>
<evidence type="ECO:0000313" key="4">
    <source>
        <dbReference type="Proteomes" id="UP000657385"/>
    </source>
</evidence>
<evidence type="ECO:0000313" key="3">
    <source>
        <dbReference type="EMBL" id="MBF9068707.1"/>
    </source>
</evidence>
<dbReference type="Proteomes" id="UP000657385">
    <property type="component" value="Unassembled WGS sequence"/>
</dbReference>
<evidence type="ECO:0000259" key="2">
    <source>
        <dbReference type="Pfam" id="PF25362"/>
    </source>
</evidence>
<keyword evidence="4" id="KW-1185">Reference proteome</keyword>
<feature type="transmembrane region" description="Helical" evidence="1">
    <location>
        <begin position="28"/>
        <end position="46"/>
    </location>
</feature>
<accession>A0A931B3N3</accession>
<sequence length="207" mass="22867">MNLTERVVPSLQIAETPHSAPVTHAGDLVGWVIGILLVIALVYWLMRQGWQWRKTVQSGLPDLTAIPARTTETILESEGRYVGTTTAGNWLDRVVAHHLGDRSLVELTLSAEGLKVVRPASQDFFVPVDDLRGARLDKGLAGKVFPEGGLLVVTWRLGDKELDSGFRADRSADHENWVTAIEVLIKAHEKVTRTHDLNENDEHVEGA</sequence>
<organism evidence="3 4">
    <name type="scientific">Streptacidiphilus fuscans</name>
    <dbReference type="NCBI Taxonomy" id="2789292"/>
    <lineage>
        <taxon>Bacteria</taxon>
        <taxon>Bacillati</taxon>
        <taxon>Actinomycetota</taxon>
        <taxon>Actinomycetes</taxon>
        <taxon>Kitasatosporales</taxon>
        <taxon>Streptomycetaceae</taxon>
        <taxon>Streptacidiphilus</taxon>
    </lineage>
</organism>
<proteinExistence type="predicted"/>
<name>A0A931B3N3_9ACTN</name>
<dbReference type="EMBL" id="JADPRT010000004">
    <property type="protein sequence ID" value="MBF9068707.1"/>
    <property type="molecule type" value="Genomic_DNA"/>
</dbReference>
<dbReference type="AlphaFoldDB" id="A0A931B3N3"/>
<comment type="caution">
    <text evidence="3">The sequence shown here is derived from an EMBL/GenBank/DDBJ whole genome shotgun (WGS) entry which is preliminary data.</text>
</comment>